<comment type="caution">
    <text evidence="1">The sequence shown here is derived from an EMBL/GenBank/DDBJ whole genome shotgun (WGS) entry which is preliminary data.</text>
</comment>
<dbReference type="Proteomes" id="UP001356427">
    <property type="component" value="Unassembled WGS sequence"/>
</dbReference>
<protein>
    <submittedName>
        <fullName evidence="1">Uncharacterized protein</fullName>
    </submittedName>
</protein>
<feature type="non-terminal residue" evidence="1">
    <location>
        <position position="104"/>
    </location>
</feature>
<evidence type="ECO:0000313" key="1">
    <source>
        <dbReference type="EMBL" id="KAK6294789.1"/>
    </source>
</evidence>
<keyword evidence="2" id="KW-1185">Reference proteome</keyword>
<reference evidence="1 2" key="1">
    <citation type="submission" date="2021-04" db="EMBL/GenBank/DDBJ databases">
        <authorList>
            <person name="De Guttry C."/>
            <person name="Zahm M."/>
            <person name="Klopp C."/>
            <person name="Cabau C."/>
            <person name="Louis A."/>
            <person name="Berthelot C."/>
            <person name="Parey E."/>
            <person name="Roest Crollius H."/>
            <person name="Montfort J."/>
            <person name="Robinson-Rechavi M."/>
            <person name="Bucao C."/>
            <person name="Bouchez O."/>
            <person name="Gislard M."/>
            <person name="Lluch J."/>
            <person name="Milhes M."/>
            <person name="Lampietro C."/>
            <person name="Lopez Roques C."/>
            <person name="Donnadieu C."/>
            <person name="Braasch I."/>
            <person name="Desvignes T."/>
            <person name="Postlethwait J."/>
            <person name="Bobe J."/>
            <person name="Wedekind C."/>
            <person name="Guiguen Y."/>
        </authorList>
    </citation>
    <scope>NUCLEOTIDE SEQUENCE [LARGE SCALE GENOMIC DNA]</scope>
    <source>
        <strain evidence="1">Cs_M1</strain>
        <tissue evidence="1">Blood</tissue>
    </source>
</reference>
<organism evidence="1 2">
    <name type="scientific">Coregonus suidteri</name>
    <dbReference type="NCBI Taxonomy" id="861788"/>
    <lineage>
        <taxon>Eukaryota</taxon>
        <taxon>Metazoa</taxon>
        <taxon>Chordata</taxon>
        <taxon>Craniata</taxon>
        <taxon>Vertebrata</taxon>
        <taxon>Euteleostomi</taxon>
        <taxon>Actinopterygii</taxon>
        <taxon>Neopterygii</taxon>
        <taxon>Teleostei</taxon>
        <taxon>Protacanthopterygii</taxon>
        <taxon>Salmoniformes</taxon>
        <taxon>Salmonidae</taxon>
        <taxon>Coregoninae</taxon>
        <taxon>Coregonus</taxon>
    </lineage>
</organism>
<dbReference type="AlphaFoldDB" id="A0AAN8KHB7"/>
<evidence type="ECO:0000313" key="2">
    <source>
        <dbReference type="Proteomes" id="UP001356427"/>
    </source>
</evidence>
<gene>
    <name evidence="1" type="ORF">J4Q44_G00356190</name>
</gene>
<sequence>MKSSVGNALPLHRAGHLQHHSQLVFHCGGDSFQISHMDQPVCSIIRVGEESLIGFGSSSPLVERSLSFLVPGEHQDDEEEEAAVLANTLRVVHRLMTESSLFSL</sequence>
<name>A0AAN8KHB7_9TELE</name>
<accession>A0AAN8KHB7</accession>
<proteinExistence type="predicted"/>
<dbReference type="EMBL" id="JAGTTL010000035">
    <property type="protein sequence ID" value="KAK6294789.1"/>
    <property type="molecule type" value="Genomic_DNA"/>
</dbReference>